<evidence type="ECO:0000313" key="2">
    <source>
        <dbReference type="EMBL" id="KAK5250535.1"/>
    </source>
</evidence>
<gene>
    <name evidence="2" type="ORF">LTR16_005934</name>
</gene>
<feature type="non-terminal residue" evidence="2">
    <location>
        <position position="91"/>
    </location>
</feature>
<organism evidence="2 3">
    <name type="scientific">Cryomyces antarcticus</name>
    <dbReference type="NCBI Taxonomy" id="329879"/>
    <lineage>
        <taxon>Eukaryota</taxon>
        <taxon>Fungi</taxon>
        <taxon>Dikarya</taxon>
        <taxon>Ascomycota</taxon>
        <taxon>Pezizomycotina</taxon>
        <taxon>Dothideomycetes</taxon>
        <taxon>Dothideomycetes incertae sedis</taxon>
        <taxon>Cryomyces</taxon>
    </lineage>
</organism>
<protein>
    <recommendedName>
        <fullName evidence="4">Spondin domain-containing protein</fullName>
    </recommendedName>
</protein>
<name>A0ABR0LW75_9PEZI</name>
<evidence type="ECO:0000256" key="1">
    <source>
        <dbReference type="SAM" id="MobiDB-lite"/>
    </source>
</evidence>
<proteinExistence type="predicted"/>
<accession>A0ABR0LW75</accession>
<reference evidence="2 3" key="1">
    <citation type="submission" date="2023-08" db="EMBL/GenBank/DDBJ databases">
        <title>Black Yeasts Isolated from many extreme environments.</title>
        <authorList>
            <person name="Coleine C."/>
            <person name="Stajich J.E."/>
            <person name="Selbmann L."/>
        </authorList>
    </citation>
    <scope>NUCLEOTIDE SEQUENCE [LARGE SCALE GENOMIC DNA]</scope>
    <source>
        <strain evidence="2 3">CCFEE 536</strain>
    </source>
</reference>
<feature type="region of interest" description="Disordered" evidence="1">
    <location>
        <begin position="1"/>
        <end position="91"/>
    </location>
</feature>
<comment type="caution">
    <text evidence="2">The sequence shown here is derived from an EMBL/GenBank/DDBJ whole genome shotgun (WGS) entry which is preliminary data.</text>
</comment>
<dbReference type="Proteomes" id="UP001357485">
    <property type="component" value="Unassembled WGS sequence"/>
</dbReference>
<sequence>MDAPPVNSHGSWEPPKNVDGLLPDDGRLHVGMQPSHDVRYSSSSYTTSSSEDSTRSLTTSHTEDLSALKAEANDEYNLPDPPTDGHAKPSK</sequence>
<feature type="compositionally biased region" description="Low complexity" evidence="1">
    <location>
        <begin position="41"/>
        <end position="60"/>
    </location>
</feature>
<keyword evidence="3" id="KW-1185">Reference proteome</keyword>
<dbReference type="EMBL" id="JAVRRA010009239">
    <property type="protein sequence ID" value="KAK5250535.1"/>
    <property type="molecule type" value="Genomic_DNA"/>
</dbReference>
<evidence type="ECO:0008006" key="4">
    <source>
        <dbReference type="Google" id="ProtNLM"/>
    </source>
</evidence>
<evidence type="ECO:0000313" key="3">
    <source>
        <dbReference type="Proteomes" id="UP001357485"/>
    </source>
</evidence>